<feature type="compositionally biased region" description="Basic and acidic residues" evidence="13">
    <location>
        <begin position="594"/>
        <end position="605"/>
    </location>
</feature>
<dbReference type="GO" id="GO:0004683">
    <property type="term" value="F:calcium/calmodulin-dependent protein kinase activity"/>
    <property type="evidence" value="ECO:0007669"/>
    <property type="project" value="UniProtKB-EC"/>
</dbReference>
<keyword evidence="3" id="KW-0963">Cytoplasm</keyword>
<dbReference type="InterPro" id="IPR011009">
    <property type="entry name" value="Kinase-like_dom_sf"/>
</dbReference>
<evidence type="ECO:0000256" key="6">
    <source>
        <dbReference type="ARBA" id="ARBA00022741"/>
    </source>
</evidence>
<evidence type="ECO:0000256" key="5">
    <source>
        <dbReference type="ARBA" id="ARBA00022679"/>
    </source>
</evidence>
<dbReference type="AlphaFoldDB" id="A0A6M2DFK6"/>
<dbReference type="InterPro" id="IPR008271">
    <property type="entry name" value="Ser/Thr_kinase_AS"/>
</dbReference>
<feature type="region of interest" description="Disordered" evidence="13">
    <location>
        <begin position="582"/>
        <end position="639"/>
    </location>
</feature>
<evidence type="ECO:0000256" key="11">
    <source>
        <dbReference type="ARBA" id="ARBA00047430"/>
    </source>
</evidence>
<evidence type="ECO:0000256" key="9">
    <source>
        <dbReference type="ARBA" id="ARBA00022860"/>
    </source>
</evidence>
<dbReference type="Gene3D" id="3.30.200.20">
    <property type="entry name" value="Phosphorylase Kinase, domain 1"/>
    <property type="match status" value="1"/>
</dbReference>
<evidence type="ECO:0000256" key="13">
    <source>
        <dbReference type="SAM" id="MobiDB-lite"/>
    </source>
</evidence>
<reference evidence="15" key="1">
    <citation type="submission" date="2020-03" db="EMBL/GenBank/DDBJ databases">
        <title>Transcriptomic Profiling of the Digestive Tract of the Rat Flea, Xenopsylla cheopis, Following Blood Feeding and Infection with Yersinia pestis.</title>
        <authorList>
            <person name="Bland D.M."/>
            <person name="Martens C.A."/>
            <person name="Virtaneva K."/>
            <person name="Kanakabandi K."/>
            <person name="Long D."/>
            <person name="Rosenke R."/>
            <person name="Saturday G.A."/>
            <person name="Hoyt F.H."/>
            <person name="Bruno D.P."/>
            <person name="Ribeiro J.M.C."/>
            <person name="Hinnebusch J."/>
        </authorList>
    </citation>
    <scope>NUCLEOTIDE SEQUENCE</scope>
</reference>
<keyword evidence="9" id="KW-0112">Calmodulin-binding</keyword>
<dbReference type="InterPro" id="IPR000719">
    <property type="entry name" value="Prot_kinase_dom"/>
</dbReference>
<evidence type="ECO:0000256" key="1">
    <source>
        <dbReference type="ARBA" id="ARBA00004496"/>
    </source>
</evidence>
<keyword evidence="4 15" id="KW-0723">Serine/threonine-protein kinase</keyword>
<organism evidence="15">
    <name type="scientific">Xenopsylla cheopis</name>
    <name type="common">Oriental rat flea</name>
    <name type="synonym">Pulex cheopis</name>
    <dbReference type="NCBI Taxonomy" id="163159"/>
    <lineage>
        <taxon>Eukaryota</taxon>
        <taxon>Metazoa</taxon>
        <taxon>Ecdysozoa</taxon>
        <taxon>Arthropoda</taxon>
        <taxon>Hexapoda</taxon>
        <taxon>Insecta</taxon>
        <taxon>Pterygota</taxon>
        <taxon>Neoptera</taxon>
        <taxon>Endopterygota</taxon>
        <taxon>Siphonaptera</taxon>
        <taxon>Pulicidae</taxon>
        <taxon>Xenopsyllinae</taxon>
        <taxon>Xenopsylla</taxon>
    </lineage>
</organism>
<evidence type="ECO:0000256" key="4">
    <source>
        <dbReference type="ARBA" id="ARBA00022527"/>
    </source>
</evidence>
<name>A0A6M2DFK6_XENCH</name>
<dbReference type="InterPro" id="IPR017441">
    <property type="entry name" value="Protein_kinase_ATP_BS"/>
</dbReference>
<comment type="catalytic activity">
    <reaction evidence="11">
        <text>L-seryl-[protein] + ATP = O-phospho-L-seryl-[protein] + ADP + H(+)</text>
        <dbReference type="Rhea" id="RHEA:17989"/>
        <dbReference type="Rhea" id="RHEA-COMP:9863"/>
        <dbReference type="Rhea" id="RHEA-COMP:11604"/>
        <dbReference type="ChEBI" id="CHEBI:15378"/>
        <dbReference type="ChEBI" id="CHEBI:29999"/>
        <dbReference type="ChEBI" id="CHEBI:30616"/>
        <dbReference type="ChEBI" id="CHEBI:83421"/>
        <dbReference type="ChEBI" id="CHEBI:456216"/>
        <dbReference type="EC" id="2.7.11.17"/>
    </reaction>
</comment>
<dbReference type="SMART" id="SM00220">
    <property type="entry name" value="S_TKc"/>
    <property type="match status" value="1"/>
</dbReference>
<dbReference type="GO" id="GO:0005634">
    <property type="term" value="C:nucleus"/>
    <property type="evidence" value="ECO:0007669"/>
    <property type="project" value="UniProtKB-ARBA"/>
</dbReference>
<proteinExistence type="predicted"/>
<dbReference type="PROSITE" id="PS00108">
    <property type="entry name" value="PROTEIN_KINASE_ST"/>
    <property type="match status" value="1"/>
</dbReference>
<sequence>MHKLACGSTSTNITPKMNSFKPTNKLVRNMSIDQDFPAATLLITSDSSKTETKLQTNKNNSVTVNCSGKNTDGGKLFNQDSNSKNLETISEISVSNGPNNVVDRTNNTQIAVVEKLKSLHTDISSSKETIDSSNCKNTPNLDTALKTVSEHYTPVDVKKSKTANLLFANKTLSLDNTVSSCCSYENTLSKLNSGTRPIYPDIPYSPYSSPRSTRKRVPLRESKRVSIERQGSFLQLNQYKLMESIGQGSYGLVKLAYSEEDSTHYAMKILSKRRLVRKAGLGGRLNAKRQYKNPLDRIYREIAVLKKLDHPNVVKLIEVLDDPLEDSLYLVFELVKNGEVLHIPTKTPLSEERARQCFRDVILGVEYLHYQCIIHGDLKPANLLLGENGRIIIADLGVCDDISECDDDKLEFSRGSPAFRSPESLHKDTRGFSGKAADIWSLGVTLFALVFGDVPFKDNSLPALYESIQNNPLLIPETPKISDQLKDLIISLLDKNPLSRLPMSAIREHSWVTNDGKELLPSENENCRLVHVTDEELQQVVTSVPKLDTLILIKTMLKKHSFQNPFLRNASSLSVKDYCNSSQLDKSSTTKNQELTRAEKSERFGKAGRSNSAPMPVERNKSAEIILPSVEENVTTDTR</sequence>
<dbReference type="GO" id="GO:0005516">
    <property type="term" value="F:calmodulin binding"/>
    <property type="evidence" value="ECO:0007669"/>
    <property type="project" value="UniProtKB-KW"/>
</dbReference>
<evidence type="ECO:0000256" key="10">
    <source>
        <dbReference type="ARBA" id="ARBA00047307"/>
    </source>
</evidence>
<feature type="region of interest" description="Disordered" evidence="13">
    <location>
        <begin position="202"/>
        <end position="221"/>
    </location>
</feature>
<keyword evidence="8 12" id="KW-0067">ATP-binding</keyword>
<keyword evidence="6 12" id="KW-0547">Nucleotide-binding</keyword>
<dbReference type="FunFam" id="3.30.200.20:FF:000429">
    <property type="entry name" value="Calcium/calmodulin-dependent protein kinase kinase"/>
    <property type="match status" value="1"/>
</dbReference>
<dbReference type="PROSITE" id="PS50011">
    <property type="entry name" value="PROTEIN_KINASE_DOM"/>
    <property type="match status" value="1"/>
</dbReference>
<protein>
    <recommendedName>
        <fullName evidence="2">calcium/calmodulin-dependent protein kinase</fullName>
        <ecNumber evidence="2">2.7.11.17</ecNumber>
    </recommendedName>
</protein>
<dbReference type="GO" id="GO:0005524">
    <property type="term" value="F:ATP binding"/>
    <property type="evidence" value="ECO:0007669"/>
    <property type="project" value="UniProtKB-UniRule"/>
</dbReference>
<evidence type="ECO:0000256" key="7">
    <source>
        <dbReference type="ARBA" id="ARBA00022777"/>
    </source>
</evidence>
<accession>A0A6M2DFK6</accession>
<feature type="compositionally biased region" description="Low complexity" evidence="13">
    <location>
        <begin position="202"/>
        <end position="211"/>
    </location>
</feature>
<dbReference type="FunFam" id="1.10.510.10:FF:000571">
    <property type="entry name" value="Maternal embryonic leucine zipper kinase"/>
    <property type="match status" value="1"/>
</dbReference>
<feature type="binding site" evidence="12">
    <location>
        <position position="278"/>
    </location>
    <ligand>
        <name>ATP</name>
        <dbReference type="ChEBI" id="CHEBI:30616"/>
    </ligand>
</feature>
<dbReference type="EC" id="2.7.11.17" evidence="2"/>
<dbReference type="GO" id="GO:0035556">
    <property type="term" value="P:intracellular signal transduction"/>
    <property type="evidence" value="ECO:0007669"/>
    <property type="project" value="TreeGrafter"/>
</dbReference>
<dbReference type="EMBL" id="GIIL01001367">
    <property type="protein sequence ID" value="NOV45093.1"/>
    <property type="molecule type" value="Transcribed_RNA"/>
</dbReference>
<evidence type="ECO:0000256" key="2">
    <source>
        <dbReference type="ARBA" id="ARBA00012434"/>
    </source>
</evidence>
<dbReference type="Pfam" id="PF00069">
    <property type="entry name" value="Pkinase"/>
    <property type="match status" value="1"/>
</dbReference>
<comment type="subcellular location">
    <subcellularLocation>
        <location evidence="1">Cytoplasm</location>
    </subcellularLocation>
</comment>
<evidence type="ECO:0000259" key="14">
    <source>
        <dbReference type="PROSITE" id="PS50011"/>
    </source>
</evidence>
<evidence type="ECO:0000256" key="12">
    <source>
        <dbReference type="PROSITE-ProRule" id="PRU10141"/>
    </source>
</evidence>
<evidence type="ECO:0000313" key="15">
    <source>
        <dbReference type="EMBL" id="NOV45093.1"/>
    </source>
</evidence>
<feature type="compositionally biased region" description="Polar residues" evidence="13">
    <location>
        <begin position="582"/>
        <end position="593"/>
    </location>
</feature>
<evidence type="ECO:0000256" key="3">
    <source>
        <dbReference type="ARBA" id="ARBA00022490"/>
    </source>
</evidence>
<dbReference type="Gene3D" id="1.10.510.10">
    <property type="entry name" value="Transferase(Phosphotransferase) domain 1"/>
    <property type="match status" value="1"/>
</dbReference>
<dbReference type="PROSITE" id="PS00107">
    <property type="entry name" value="PROTEIN_KINASE_ATP"/>
    <property type="match status" value="1"/>
</dbReference>
<keyword evidence="7 15" id="KW-0418">Kinase</keyword>
<dbReference type="PANTHER" id="PTHR24346">
    <property type="entry name" value="MAP/MICROTUBULE AFFINITY-REGULATING KINASE"/>
    <property type="match status" value="1"/>
</dbReference>
<comment type="catalytic activity">
    <reaction evidence="10">
        <text>L-threonyl-[protein] + ATP = O-phospho-L-threonyl-[protein] + ADP + H(+)</text>
        <dbReference type="Rhea" id="RHEA:46608"/>
        <dbReference type="Rhea" id="RHEA-COMP:11060"/>
        <dbReference type="Rhea" id="RHEA-COMP:11605"/>
        <dbReference type="ChEBI" id="CHEBI:15378"/>
        <dbReference type="ChEBI" id="CHEBI:30013"/>
        <dbReference type="ChEBI" id="CHEBI:30616"/>
        <dbReference type="ChEBI" id="CHEBI:61977"/>
        <dbReference type="ChEBI" id="CHEBI:456216"/>
        <dbReference type="EC" id="2.7.11.17"/>
    </reaction>
</comment>
<dbReference type="GO" id="GO:0005737">
    <property type="term" value="C:cytoplasm"/>
    <property type="evidence" value="ECO:0007669"/>
    <property type="project" value="UniProtKB-SubCell"/>
</dbReference>
<dbReference type="SUPFAM" id="SSF56112">
    <property type="entry name" value="Protein kinase-like (PK-like)"/>
    <property type="match status" value="1"/>
</dbReference>
<keyword evidence="5" id="KW-0808">Transferase</keyword>
<dbReference type="PANTHER" id="PTHR24346:SF77">
    <property type="entry name" value="SERINE THREONINE PROTEIN KINASE"/>
    <property type="match status" value="1"/>
</dbReference>
<evidence type="ECO:0000256" key="8">
    <source>
        <dbReference type="ARBA" id="ARBA00022840"/>
    </source>
</evidence>
<feature type="domain" description="Protein kinase" evidence="14">
    <location>
        <begin position="239"/>
        <end position="512"/>
    </location>
</feature>